<evidence type="ECO:0000313" key="1">
    <source>
        <dbReference type="EMBL" id="WAS97221.1"/>
    </source>
</evidence>
<sequence>MSAVAGFIDSPDHPTPPRRCLPRVIVASASEAGPRHAVTRPHTCAADFDVETTLEDSSPRLLGRPRR</sequence>
<keyword evidence="2" id="KW-1185">Reference proteome</keyword>
<evidence type="ECO:0000313" key="2">
    <source>
        <dbReference type="Proteomes" id="UP001164459"/>
    </source>
</evidence>
<organism evidence="1 2">
    <name type="scientific">Nannocystis punicea</name>
    <dbReference type="NCBI Taxonomy" id="2995304"/>
    <lineage>
        <taxon>Bacteria</taxon>
        <taxon>Pseudomonadati</taxon>
        <taxon>Myxococcota</taxon>
        <taxon>Polyangia</taxon>
        <taxon>Nannocystales</taxon>
        <taxon>Nannocystaceae</taxon>
        <taxon>Nannocystis</taxon>
    </lineage>
</organism>
<accession>A0ABY7HD54</accession>
<protein>
    <submittedName>
        <fullName evidence="1">Uncharacterized protein</fullName>
    </submittedName>
</protein>
<name>A0ABY7HD54_9BACT</name>
<reference evidence="1" key="1">
    <citation type="submission" date="2022-11" db="EMBL/GenBank/DDBJ databases">
        <title>Minimal conservation of predation-associated metabolite biosynthetic gene clusters underscores biosynthetic potential of Myxococcota including descriptions for ten novel species: Archangium lansinium sp. nov., Myxococcus landrumus sp. nov., Nannocystis bai.</title>
        <authorList>
            <person name="Ahearne A."/>
            <person name="Stevens C."/>
            <person name="Dowd S."/>
        </authorList>
    </citation>
    <scope>NUCLEOTIDE SEQUENCE</scope>
    <source>
        <strain evidence="1">Fl3</strain>
    </source>
</reference>
<proteinExistence type="predicted"/>
<dbReference type="EMBL" id="CP114040">
    <property type="protein sequence ID" value="WAS97221.1"/>
    <property type="molecule type" value="Genomic_DNA"/>
</dbReference>
<gene>
    <name evidence="1" type="ORF">O0S08_13825</name>
</gene>
<dbReference type="RefSeq" id="WP_269039584.1">
    <property type="nucleotide sequence ID" value="NZ_CP114040.1"/>
</dbReference>
<dbReference type="Proteomes" id="UP001164459">
    <property type="component" value="Chromosome"/>
</dbReference>